<feature type="transmembrane region" description="Helical" evidence="1">
    <location>
        <begin position="26"/>
        <end position="45"/>
    </location>
</feature>
<organism evidence="2">
    <name type="scientific">freshwater metagenome</name>
    <dbReference type="NCBI Taxonomy" id="449393"/>
    <lineage>
        <taxon>unclassified sequences</taxon>
        <taxon>metagenomes</taxon>
        <taxon>ecological metagenomes</taxon>
    </lineage>
</organism>
<dbReference type="EMBL" id="CAEZTA010000118">
    <property type="protein sequence ID" value="CAB4559258.1"/>
    <property type="molecule type" value="Genomic_DNA"/>
</dbReference>
<protein>
    <submittedName>
        <fullName evidence="2">Unannotated protein</fullName>
    </submittedName>
</protein>
<name>A0A6J6DCI8_9ZZZZ</name>
<evidence type="ECO:0000256" key="1">
    <source>
        <dbReference type="SAM" id="Phobius"/>
    </source>
</evidence>
<keyword evidence="1" id="KW-1133">Transmembrane helix</keyword>
<sequence length="63" mass="6348">MQDDGSVTISDETIGSSVYERYPLSAPFAAAFIAALISAAVASLASSTVRSVAEPVGTGTRIA</sequence>
<proteinExistence type="predicted"/>
<keyword evidence="1" id="KW-0472">Membrane</keyword>
<gene>
    <name evidence="2" type="ORF">UFOPK1541_00767</name>
</gene>
<reference evidence="2" key="1">
    <citation type="submission" date="2020-05" db="EMBL/GenBank/DDBJ databases">
        <authorList>
            <person name="Chiriac C."/>
            <person name="Salcher M."/>
            <person name="Ghai R."/>
            <person name="Kavagutti S V."/>
        </authorList>
    </citation>
    <scope>NUCLEOTIDE SEQUENCE</scope>
</reference>
<accession>A0A6J6DCI8</accession>
<evidence type="ECO:0000313" key="2">
    <source>
        <dbReference type="EMBL" id="CAB4559258.1"/>
    </source>
</evidence>
<dbReference type="AlphaFoldDB" id="A0A6J6DCI8"/>
<keyword evidence="1" id="KW-0812">Transmembrane</keyword>